<name>A0A0F9HE08_9ZZZZ</name>
<gene>
    <name evidence="1" type="ORF">LCGC14_2009900</name>
</gene>
<proteinExistence type="predicted"/>
<comment type="caution">
    <text evidence="1">The sequence shown here is derived from an EMBL/GenBank/DDBJ whole genome shotgun (WGS) entry which is preliminary data.</text>
</comment>
<protein>
    <submittedName>
        <fullName evidence="1">Uncharacterized protein</fullName>
    </submittedName>
</protein>
<evidence type="ECO:0000313" key="1">
    <source>
        <dbReference type="EMBL" id="KKL79925.1"/>
    </source>
</evidence>
<organism evidence="1">
    <name type="scientific">marine sediment metagenome</name>
    <dbReference type="NCBI Taxonomy" id="412755"/>
    <lineage>
        <taxon>unclassified sequences</taxon>
        <taxon>metagenomes</taxon>
        <taxon>ecological metagenomes</taxon>
    </lineage>
</organism>
<sequence length="68" mass="7618">MEQELKNIKSELGEMKRALNCIALASLIQAHIQLSAKQQPAVTQFAQEHENQLDALAARIREMVGKTM</sequence>
<reference evidence="1" key="1">
    <citation type="journal article" date="2015" name="Nature">
        <title>Complex archaea that bridge the gap between prokaryotes and eukaryotes.</title>
        <authorList>
            <person name="Spang A."/>
            <person name="Saw J.H."/>
            <person name="Jorgensen S.L."/>
            <person name="Zaremba-Niedzwiedzka K."/>
            <person name="Martijn J."/>
            <person name="Lind A.E."/>
            <person name="van Eijk R."/>
            <person name="Schleper C."/>
            <person name="Guy L."/>
            <person name="Ettema T.J."/>
        </authorList>
    </citation>
    <scope>NUCLEOTIDE SEQUENCE</scope>
</reference>
<dbReference type="AlphaFoldDB" id="A0A0F9HE08"/>
<feature type="non-terminal residue" evidence="1">
    <location>
        <position position="68"/>
    </location>
</feature>
<accession>A0A0F9HE08</accession>
<dbReference type="EMBL" id="LAZR01023022">
    <property type="protein sequence ID" value="KKL79925.1"/>
    <property type="molecule type" value="Genomic_DNA"/>
</dbReference>